<proteinExistence type="predicted"/>
<evidence type="ECO:0000313" key="2">
    <source>
        <dbReference type="Proteomes" id="UP000054843"/>
    </source>
</evidence>
<gene>
    <name evidence="1" type="ORF">T10_3720</name>
</gene>
<name>A0A0V1N6U2_9BILA</name>
<dbReference type="Proteomes" id="UP000054843">
    <property type="component" value="Unassembled WGS sequence"/>
</dbReference>
<organism evidence="1 2">
    <name type="scientific">Trichinella papuae</name>
    <dbReference type="NCBI Taxonomy" id="268474"/>
    <lineage>
        <taxon>Eukaryota</taxon>
        <taxon>Metazoa</taxon>
        <taxon>Ecdysozoa</taxon>
        <taxon>Nematoda</taxon>
        <taxon>Enoplea</taxon>
        <taxon>Dorylaimia</taxon>
        <taxon>Trichinellida</taxon>
        <taxon>Trichinellidae</taxon>
        <taxon>Trichinella</taxon>
    </lineage>
</organism>
<sequence>MKTCMVAVEGMKNNEILLNDDQHYLTLSSCIKARETKHANNEQPEFCVIPELIEICLLELYRPLCLSG</sequence>
<keyword evidence="2" id="KW-1185">Reference proteome</keyword>
<dbReference type="AlphaFoldDB" id="A0A0V1N6U2"/>
<dbReference type="EMBL" id="JYDO01000005">
    <property type="protein sequence ID" value="KRZ79707.1"/>
    <property type="molecule type" value="Genomic_DNA"/>
</dbReference>
<protein>
    <submittedName>
        <fullName evidence="1">Uncharacterized protein</fullName>
    </submittedName>
</protein>
<evidence type="ECO:0000313" key="1">
    <source>
        <dbReference type="EMBL" id="KRZ79707.1"/>
    </source>
</evidence>
<comment type="caution">
    <text evidence="1">The sequence shown here is derived from an EMBL/GenBank/DDBJ whole genome shotgun (WGS) entry which is preliminary data.</text>
</comment>
<accession>A0A0V1N6U2</accession>
<reference evidence="1 2" key="1">
    <citation type="submission" date="2015-01" db="EMBL/GenBank/DDBJ databases">
        <title>Evolution of Trichinella species and genotypes.</title>
        <authorList>
            <person name="Korhonen P.K."/>
            <person name="Edoardo P."/>
            <person name="Giuseppe L.R."/>
            <person name="Gasser R.B."/>
        </authorList>
    </citation>
    <scope>NUCLEOTIDE SEQUENCE [LARGE SCALE GENOMIC DNA]</scope>
    <source>
        <strain evidence="1">ISS1980</strain>
    </source>
</reference>